<evidence type="ECO:0000313" key="3">
    <source>
        <dbReference type="WBParaSite" id="SVE_0343800.1"/>
    </source>
</evidence>
<feature type="transmembrane region" description="Helical" evidence="1">
    <location>
        <begin position="145"/>
        <end position="167"/>
    </location>
</feature>
<dbReference type="AlphaFoldDB" id="A0A0K0F3Q4"/>
<sequence>MDYYASIECLSIIYILTFYQFQTLLIIGNVILTVNKFFALYEPIFYKICWTKSVSYIIVIFQVVATYLYYSYLYFIGAIFVGDVDGAYFTKSEWKYILFDKIAFCFICWFSTIIMFILTARIGLKYNKYIFKNNESTLLTKFQSFLLMSVSNLILFSLSIISSVTIYATAIDNNDIRLRMNNHNSRILPLLACSAPYCLILSTKSFRDNFWHFLKFRSLKNHQSQTIVTSFFSKKNVVYT</sequence>
<feature type="transmembrane region" description="Helical" evidence="1">
    <location>
        <begin position="12"/>
        <end position="34"/>
    </location>
</feature>
<organism evidence="2 3">
    <name type="scientific">Strongyloides venezuelensis</name>
    <name type="common">Threadworm</name>
    <dbReference type="NCBI Taxonomy" id="75913"/>
    <lineage>
        <taxon>Eukaryota</taxon>
        <taxon>Metazoa</taxon>
        <taxon>Ecdysozoa</taxon>
        <taxon>Nematoda</taxon>
        <taxon>Chromadorea</taxon>
        <taxon>Rhabditida</taxon>
        <taxon>Tylenchina</taxon>
        <taxon>Panagrolaimomorpha</taxon>
        <taxon>Strongyloidoidea</taxon>
        <taxon>Strongyloididae</taxon>
        <taxon>Strongyloides</taxon>
    </lineage>
</organism>
<keyword evidence="1" id="KW-0812">Transmembrane</keyword>
<reference evidence="3" key="2">
    <citation type="submission" date="2015-08" db="UniProtKB">
        <authorList>
            <consortium name="WormBaseParasite"/>
        </authorList>
    </citation>
    <scope>IDENTIFICATION</scope>
</reference>
<proteinExistence type="predicted"/>
<evidence type="ECO:0000313" key="2">
    <source>
        <dbReference type="Proteomes" id="UP000035680"/>
    </source>
</evidence>
<protein>
    <submittedName>
        <fullName evidence="3">Serpentine receptor class gamma</fullName>
    </submittedName>
</protein>
<evidence type="ECO:0000256" key="1">
    <source>
        <dbReference type="SAM" id="Phobius"/>
    </source>
</evidence>
<accession>A0A0K0F3Q4</accession>
<keyword evidence="2" id="KW-1185">Reference proteome</keyword>
<dbReference type="Proteomes" id="UP000035680">
    <property type="component" value="Unassembled WGS sequence"/>
</dbReference>
<name>A0A0K0F3Q4_STRVS</name>
<reference evidence="2" key="1">
    <citation type="submission" date="2014-07" db="EMBL/GenBank/DDBJ databases">
        <authorList>
            <person name="Martin A.A"/>
            <person name="De Silva N."/>
        </authorList>
    </citation>
    <scope>NUCLEOTIDE SEQUENCE</scope>
</reference>
<feature type="transmembrane region" description="Helical" evidence="1">
    <location>
        <begin position="187"/>
        <end position="206"/>
    </location>
</feature>
<keyword evidence="1" id="KW-0472">Membrane</keyword>
<feature type="transmembrane region" description="Helical" evidence="1">
    <location>
        <begin position="101"/>
        <end position="124"/>
    </location>
</feature>
<dbReference type="WBParaSite" id="SVE_0343800.1">
    <property type="protein sequence ID" value="SVE_0343800.1"/>
    <property type="gene ID" value="SVE_0343800"/>
</dbReference>
<keyword evidence="1" id="KW-1133">Transmembrane helix</keyword>
<feature type="transmembrane region" description="Helical" evidence="1">
    <location>
        <begin position="54"/>
        <end position="81"/>
    </location>
</feature>